<evidence type="ECO:0000313" key="1">
    <source>
        <dbReference type="EMBL" id="ABF80000.1"/>
    </source>
</evidence>
<sequence length="244" mass="27552" precursor="true">MARAPRDSNEIDWKRRKFNMNRCWITLLSVMVFSTAACSKSVNDAEKDSLAPGEVNKWNDPNYDIITAGSFNYTDYDIYGVYLLPPDKNSLDDAASADGAHATPRSAKYWSGGGGSRPSLAWDFRWKTPKTFKVWWERVVDKRAMEASSANYDPYTHRETQPGMAWCEGEITVTRPPVKDKSGGIVLHFFPDGRVEGDMDFGADGPDPKVALSKRDAQRKLTDRACLKEIPNPFYGRKKPAQWN</sequence>
<gene>
    <name evidence="1" type="ordered locus">Bcen_5126</name>
</gene>
<dbReference type="HOGENOM" id="CLU_1136350_0_0_4"/>
<reference evidence="1" key="1">
    <citation type="submission" date="2006-05" db="EMBL/GenBank/DDBJ databases">
        <title>Complete sequence of chromosome 2 of Burkholderia cenocepacia AU 1054.</title>
        <authorList>
            <consortium name="US DOE Joint Genome Institute"/>
            <person name="Copeland A."/>
            <person name="Lucas S."/>
            <person name="Lapidus A."/>
            <person name="Barry K."/>
            <person name="Detter J.C."/>
            <person name="Glavina del Rio T."/>
            <person name="Hammon N."/>
            <person name="Israni S."/>
            <person name="Dalin E."/>
            <person name="Tice H."/>
            <person name="Pitluck S."/>
            <person name="Chain P."/>
            <person name="Malfatti S."/>
            <person name="Shin M."/>
            <person name="Vergez L."/>
            <person name="Schmutz J."/>
            <person name="Larimer F."/>
            <person name="Land M."/>
            <person name="Hauser L."/>
            <person name="Kyrpides N."/>
            <person name="Lykidis A."/>
            <person name="LiPuma J.J."/>
            <person name="Konstantinidis K."/>
            <person name="Tiedje J.M."/>
            <person name="Richardson P."/>
        </authorList>
    </citation>
    <scope>NUCLEOTIDE SEQUENCE [LARGE SCALE GENOMIC DNA]</scope>
    <source>
        <strain evidence="1">AU 1054</strain>
    </source>
</reference>
<protein>
    <recommendedName>
        <fullName evidence="2">Lipoprotein</fullName>
    </recommendedName>
</protein>
<dbReference type="EMBL" id="CP000379">
    <property type="protein sequence ID" value="ABF80000.1"/>
    <property type="molecule type" value="Genomic_DNA"/>
</dbReference>
<accession>A0A0H2XY99</accession>
<dbReference type="AlphaFoldDB" id="A0A0H2XY99"/>
<organism evidence="1">
    <name type="scientific">Burkholderia orbicola (strain AU 1054)</name>
    <dbReference type="NCBI Taxonomy" id="331271"/>
    <lineage>
        <taxon>Bacteria</taxon>
        <taxon>Pseudomonadati</taxon>
        <taxon>Pseudomonadota</taxon>
        <taxon>Betaproteobacteria</taxon>
        <taxon>Burkholderiales</taxon>
        <taxon>Burkholderiaceae</taxon>
        <taxon>Burkholderia</taxon>
        <taxon>Burkholderia cepacia complex</taxon>
        <taxon>Burkholderia orbicola</taxon>
    </lineage>
</organism>
<evidence type="ECO:0008006" key="2">
    <source>
        <dbReference type="Google" id="ProtNLM"/>
    </source>
</evidence>
<proteinExistence type="predicted"/>
<name>A0A0H2XY99_BURO1</name>